<evidence type="ECO:0000313" key="2">
    <source>
        <dbReference type="EMBL" id="OGZ87660.1"/>
    </source>
</evidence>
<dbReference type="AlphaFoldDB" id="A0A1G2JMY7"/>
<comment type="caution">
    <text evidence="2">The sequence shown here is derived from an EMBL/GenBank/DDBJ whole genome shotgun (WGS) entry which is preliminary data.</text>
</comment>
<protein>
    <submittedName>
        <fullName evidence="2">Uncharacterized protein</fullName>
    </submittedName>
</protein>
<organism evidence="2 3">
    <name type="scientific">Candidatus Staskawiczbacteria bacterium RIFOXYD1_FULL_32_13</name>
    <dbReference type="NCBI Taxonomy" id="1802234"/>
    <lineage>
        <taxon>Bacteria</taxon>
        <taxon>Candidatus Staskawicziibacteriota</taxon>
    </lineage>
</organism>
<reference evidence="2 3" key="1">
    <citation type="journal article" date="2016" name="Nat. Commun.">
        <title>Thousands of microbial genomes shed light on interconnected biogeochemical processes in an aquifer system.</title>
        <authorList>
            <person name="Anantharaman K."/>
            <person name="Brown C.T."/>
            <person name="Hug L.A."/>
            <person name="Sharon I."/>
            <person name="Castelle C.J."/>
            <person name="Probst A.J."/>
            <person name="Thomas B.C."/>
            <person name="Singh A."/>
            <person name="Wilkins M.J."/>
            <person name="Karaoz U."/>
            <person name="Brodie E.L."/>
            <person name="Williams K.H."/>
            <person name="Hubbard S.S."/>
            <person name="Banfield J.F."/>
        </authorList>
    </citation>
    <scope>NUCLEOTIDE SEQUENCE [LARGE SCALE GENOMIC DNA]</scope>
</reference>
<dbReference type="Proteomes" id="UP000178935">
    <property type="component" value="Unassembled WGS sequence"/>
</dbReference>
<feature type="region of interest" description="Disordered" evidence="1">
    <location>
        <begin position="15"/>
        <end position="34"/>
    </location>
</feature>
<dbReference type="EMBL" id="MHPU01000039">
    <property type="protein sequence ID" value="OGZ87660.1"/>
    <property type="molecule type" value="Genomic_DNA"/>
</dbReference>
<name>A0A1G2JMY7_9BACT</name>
<gene>
    <name evidence="2" type="ORF">A2561_03105</name>
</gene>
<evidence type="ECO:0000256" key="1">
    <source>
        <dbReference type="SAM" id="MobiDB-lite"/>
    </source>
</evidence>
<evidence type="ECO:0000313" key="3">
    <source>
        <dbReference type="Proteomes" id="UP000178935"/>
    </source>
</evidence>
<sequence length="280" mass="32363">MKFNPDNLDIHELAIEEPEKKSESSFNPEKDITPEDWEGIKNELKDLRTRNEWSQLAQIATAIKIFDLNFDIGLDPVAKREIAKQQNDSKRQADRARSEKNWIGYSFGAVERKILFPKKEIHATEADLQSMKDQLDSIRRNPHSRSESRGGDFAVVASAGRIICHEFDWGVRDEDIKLMKEYLETKKENLAYPQQVIDIMISSSKMKIDCDKEIIDMLKRGLDDCRKQKLYRGFVIYATALKMLASEKVEVDDDGVKIIMSQKKEKIGVEVPQIPEQKQF</sequence>
<proteinExistence type="predicted"/>
<accession>A0A1G2JMY7</accession>